<comment type="caution">
    <text evidence="1">The sequence shown here is derived from an EMBL/GenBank/DDBJ whole genome shotgun (WGS) entry which is preliminary data.</text>
</comment>
<dbReference type="EMBL" id="LNQE01000810">
    <property type="protein sequence ID" value="KUG24851.1"/>
    <property type="molecule type" value="Genomic_DNA"/>
</dbReference>
<reference evidence="1" key="1">
    <citation type="journal article" date="2015" name="Proc. Natl. Acad. Sci. U.S.A.">
        <title>Networks of energetic and metabolic interactions define dynamics in microbial communities.</title>
        <authorList>
            <person name="Embree M."/>
            <person name="Liu J.K."/>
            <person name="Al-Bassam M.M."/>
            <person name="Zengler K."/>
        </authorList>
    </citation>
    <scope>NUCLEOTIDE SEQUENCE</scope>
</reference>
<sequence length="108" mass="12832">MKDNELIQPLIEKLYKDFSIDKENLPVKKDYAEELKIIKEFLSKRITELMIKNQERFFNTLYRIDVNESKVAQVLNTSKNISDDLADLIIERQLQRIKTQLLYKAGKL</sequence>
<protein>
    <submittedName>
        <fullName evidence="1">Uncharacterized protein</fullName>
    </submittedName>
</protein>
<dbReference type="AlphaFoldDB" id="A0A0W8FX57"/>
<gene>
    <name evidence="1" type="ORF">ASZ90_005333</name>
</gene>
<proteinExistence type="predicted"/>
<name>A0A0W8FX57_9ZZZZ</name>
<organism evidence="1">
    <name type="scientific">hydrocarbon metagenome</name>
    <dbReference type="NCBI Taxonomy" id="938273"/>
    <lineage>
        <taxon>unclassified sequences</taxon>
        <taxon>metagenomes</taxon>
        <taxon>ecological metagenomes</taxon>
    </lineage>
</organism>
<evidence type="ECO:0000313" key="1">
    <source>
        <dbReference type="EMBL" id="KUG24851.1"/>
    </source>
</evidence>
<accession>A0A0W8FX57</accession>